<organism evidence="3 4">
    <name type="scientific">Artemisia annua</name>
    <name type="common">Sweet wormwood</name>
    <dbReference type="NCBI Taxonomy" id="35608"/>
    <lineage>
        <taxon>Eukaryota</taxon>
        <taxon>Viridiplantae</taxon>
        <taxon>Streptophyta</taxon>
        <taxon>Embryophyta</taxon>
        <taxon>Tracheophyta</taxon>
        <taxon>Spermatophyta</taxon>
        <taxon>Magnoliopsida</taxon>
        <taxon>eudicotyledons</taxon>
        <taxon>Gunneridae</taxon>
        <taxon>Pentapetalae</taxon>
        <taxon>asterids</taxon>
        <taxon>campanulids</taxon>
        <taxon>Asterales</taxon>
        <taxon>Asteraceae</taxon>
        <taxon>Asteroideae</taxon>
        <taxon>Anthemideae</taxon>
        <taxon>Artemisiinae</taxon>
        <taxon>Artemisia</taxon>
    </lineage>
</organism>
<gene>
    <name evidence="3" type="ORF">CTI12_AA390720</name>
</gene>
<protein>
    <submittedName>
        <fullName evidence="3">Zinc finger, C2H2-like protein</fullName>
    </submittedName>
</protein>
<dbReference type="SUPFAM" id="SSF57667">
    <property type="entry name" value="beta-beta-alpha zinc fingers"/>
    <property type="match status" value="1"/>
</dbReference>
<dbReference type="OrthoDB" id="6077919at2759"/>
<dbReference type="PANTHER" id="PTHR47591">
    <property type="entry name" value="ZINC FINGER PROTEIN ZAT2-RELATED"/>
    <property type="match status" value="1"/>
</dbReference>
<evidence type="ECO:0000256" key="1">
    <source>
        <dbReference type="SAM" id="MobiDB-lite"/>
    </source>
</evidence>
<name>A0A2U1ME61_ARTAN</name>
<evidence type="ECO:0000313" key="3">
    <source>
        <dbReference type="EMBL" id="PWA59550.1"/>
    </source>
</evidence>
<dbReference type="InterPro" id="IPR036236">
    <property type="entry name" value="Znf_C2H2_sf"/>
</dbReference>
<dbReference type="PANTHER" id="PTHR47591:SF1">
    <property type="entry name" value="ZINC FINGER PROTEIN ZAT2-RELATED"/>
    <property type="match status" value="1"/>
</dbReference>
<dbReference type="InterPro" id="IPR013087">
    <property type="entry name" value="Znf_C2H2_type"/>
</dbReference>
<evidence type="ECO:0000259" key="2">
    <source>
        <dbReference type="PROSITE" id="PS00028"/>
    </source>
</evidence>
<keyword evidence="4" id="KW-1185">Reference proteome</keyword>
<sequence length="101" mass="11316">MMKLQNTKAVVGGGVHVSSSKPKYTKKQDPDTPKITTPCTECVKMFWSWKALFGHMRYHPERTWRGVNPPSPMLMVADHGGDSTVVTTNEERYVASCTRAC</sequence>
<dbReference type="AlphaFoldDB" id="A0A2U1ME61"/>
<feature type="region of interest" description="Disordered" evidence="1">
    <location>
        <begin position="1"/>
        <end position="33"/>
    </location>
</feature>
<dbReference type="Proteomes" id="UP000245207">
    <property type="component" value="Unassembled WGS sequence"/>
</dbReference>
<proteinExistence type="predicted"/>
<reference evidence="3 4" key="1">
    <citation type="journal article" date="2018" name="Mol. Plant">
        <title>The genome of Artemisia annua provides insight into the evolution of Asteraceae family and artemisinin biosynthesis.</title>
        <authorList>
            <person name="Shen Q."/>
            <person name="Zhang L."/>
            <person name="Liao Z."/>
            <person name="Wang S."/>
            <person name="Yan T."/>
            <person name="Shi P."/>
            <person name="Liu M."/>
            <person name="Fu X."/>
            <person name="Pan Q."/>
            <person name="Wang Y."/>
            <person name="Lv Z."/>
            <person name="Lu X."/>
            <person name="Zhang F."/>
            <person name="Jiang W."/>
            <person name="Ma Y."/>
            <person name="Chen M."/>
            <person name="Hao X."/>
            <person name="Li L."/>
            <person name="Tang Y."/>
            <person name="Lv G."/>
            <person name="Zhou Y."/>
            <person name="Sun X."/>
            <person name="Brodelius P.E."/>
            <person name="Rose J.K.C."/>
            <person name="Tang K."/>
        </authorList>
    </citation>
    <scope>NUCLEOTIDE SEQUENCE [LARGE SCALE GENOMIC DNA]</scope>
    <source>
        <strain evidence="4">cv. Huhao1</strain>
        <tissue evidence="3">Leaf</tissue>
    </source>
</reference>
<dbReference type="STRING" id="35608.A0A2U1ME61"/>
<evidence type="ECO:0000313" key="4">
    <source>
        <dbReference type="Proteomes" id="UP000245207"/>
    </source>
</evidence>
<dbReference type="EMBL" id="PKPP01005591">
    <property type="protein sequence ID" value="PWA59550.1"/>
    <property type="molecule type" value="Genomic_DNA"/>
</dbReference>
<comment type="caution">
    <text evidence="3">The sequence shown here is derived from an EMBL/GenBank/DDBJ whole genome shotgun (WGS) entry which is preliminary data.</text>
</comment>
<feature type="domain" description="C2H2-type" evidence="2">
    <location>
        <begin position="39"/>
        <end position="59"/>
    </location>
</feature>
<dbReference type="PROSITE" id="PS00028">
    <property type="entry name" value="ZINC_FINGER_C2H2_1"/>
    <property type="match status" value="1"/>
</dbReference>
<accession>A0A2U1ME61</accession>